<dbReference type="Proteomes" id="UP000529861">
    <property type="component" value="Unassembled WGS sequence"/>
</dbReference>
<keyword evidence="5" id="KW-0175">Coiled coil</keyword>
<dbReference type="InterPro" id="IPR051608">
    <property type="entry name" value="RQC_Subunit_NEMF"/>
</dbReference>
<dbReference type="GO" id="GO:1990112">
    <property type="term" value="C:RQC complex"/>
    <property type="evidence" value="ECO:0007669"/>
    <property type="project" value="TreeGrafter"/>
</dbReference>
<dbReference type="PANTHER" id="PTHR15239">
    <property type="entry name" value="NUCLEAR EXPORT MEDIATOR FACTOR NEMF"/>
    <property type="match status" value="1"/>
</dbReference>
<dbReference type="GO" id="GO:0072344">
    <property type="term" value="P:rescue of stalled ribosome"/>
    <property type="evidence" value="ECO:0007669"/>
    <property type="project" value="UniProtKB-UniRule"/>
</dbReference>
<comment type="caution">
    <text evidence="7">The sequence shown here is derived from an EMBL/GenBank/DDBJ whole genome shotgun (WGS) entry which is preliminary data.</text>
</comment>
<comment type="subunit">
    <text evidence="5">Associates with stalled 50S ribosomal subunits. Binds to RqcP.</text>
</comment>
<evidence type="ECO:0000256" key="4">
    <source>
        <dbReference type="ARBA" id="ARBA00022917"/>
    </source>
</evidence>
<keyword evidence="1 5" id="KW-0820">tRNA-binding</keyword>
<dbReference type="InterPro" id="IPR008532">
    <property type="entry name" value="NFACT_RNA-bd"/>
</dbReference>
<protein>
    <recommendedName>
        <fullName evidence="5">Rqc2 homolog RqcH</fullName>
        <shortName evidence="5">RqcH</shortName>
    </recommendedName>
</protein>
<dbReference type="RefSeq" id="WP_170270435.1">
    <property type="nucleotide sequence ID" value="NZ_JABEQB010000005.1"/>
</dbReference>
<dbReference type="Pfam" id="PF05670">
    <property type="entry name" value="NFACT-R_1"/>
    <property type="match status" value="1"/>
</dbReference>
<accession>A0A7Y2L6M9</accession>
<evidence type="ECO:0000313" key="8">
    <source>
        <dbReference type="Proteomes" id="UP000529861"/>
    </source>
</evidence>
<evidence type="ECO:0000256" key="2">
    <source>
        <dbReference type="ARBA" id="ARBA00022730"/>
    </source>
</evidence>
<dbReference type="Pfam" id="PF05833">
    <property type="entry name" value="NFACT_N"/>
    <property type="match status" value="1"/>
</dbReference>
<dbReference type="FunFam" id="2.30.310.10:FF:000004">
    <property type="entry name" value="Fibronectin-binding protein A"/>
    <property type="match status" value="1"/>
</dbReference>
<dbReference type="Gene3D" id="2.30.310.10">
    <property type="entry name" value="ibrinogen binding protein from staphylococcus aureus domain"/>
    <property type="match status" value="1"/>
</dbReference>
<dbReference type="EMBL" id="JABEQB010000005">
    <property type="protein sequence ID" value="NNG66217.1"/>
    <property type="molecule type" value="Genomic_DNA"/>
</dbReference>
<dbReference type="HAMAP" id="MF_00844_B">
    <property type="entry name" value="RqcH_B"/>
    <property type="match status" value="1"/>
</dbReference>
<name>A0A7Y2L6M9_9THEO</name>
<dbReference type="GO" id="GO:0043023">
    <property type="term" value="F:ribosomal large subunit binding"/>
    <property type="evidence" value="ECO:0007669"/>
    <property type="project" value="UniProtKB-UniRule"/>
</dbReference>
<organism evidence="7 8">
    <name type="scientific">Caldanaerobacter subterraneus</name>
    <dbReference type="NCBI Taxonomy" id="911092"/>
    <lineage>
        <taxon>Bacteria</taxon>
        <taxon>Bacillati</taxon>
        <taxon>Bacillota</taxon>
        <taxon>Clostridia</taxon>
        <taxon>Thermoanaerobacterales</taxon>
        <taxon>Thermoanaerobacteraceae</taxon>
        <taxon>Caldanaerobacter</taxon>
    </lineage>
</organism>
<evidence type="ECO:0000259" key="6">
    <source>
        <dbReference type="Pfam" id="PF05670"/>
    </source>
</evidence>
<keyword evidence="2 5" id="KW-0699">rRNA-binding</keyword>
<feature type="coiled-coil region" evidence="5">
    <location>
        <begin position="306"/>
        <end position="333"/>
    </location>
</feature>
<proteinExistence type="inferred from homology"/>
<dbReference type="GO" id="GO:0019843">
    <property type="term" value="F:rRNA binding"/>
    <property type="evidence" value="ECO:0007669"/>
    <property type="project" value="UniProtKB-UniRule"/>
</dbReference>
<evidence type="ECO:0000256" key="3">
    <source>
        <dbReference type="ARBA" id="ARBA00022884"/>
    </source>
</evidence>
<sequence>MAFDGVTLHAIVKELKKEIEGGRIEKIYQPEKEDLIFTIRSKGKNYKLLLSANANYPRIHLTKEDRENPLEPPMFCMLLRKHLQNGRIMEIKQLEFDRIVEVDIDTKDELQGQTIKTLVIEIMGRHSNVILVDKASQTILDSIKRVYPDMSKVREVLPGKKYTYPPLQQKLSLKDLTYESFKEALLHQKTKKIEKALMEILQGFSTTLSSEVSFQCGISDSFVETLGEEKIEQIYQKSRDIYEKVRNLEIKPCVVFLEDKVADFSCIELTQYKKRLLFGTVNEAADKFFFEKIKSANFQMKSSDLKKIVQNILEKLYVKLNKLQEELAEADKAEIYKLYGELLTVNLHSIKKGLEKFRTINYYTGEEIEIPLEKRLSPSQNAQMYYKKYNKLKNAFKTIKEQISETLEEINYLEGQLINIENSTTLEELEEIKNELIEEGYIHKHQKKKVAASPFLSQPLHVVSSEGFDIYVGKNNRQNDYLTLKLANPNDIWLHTKDIPGAHVVIKTNNREVPESTLVEAAKLAAKYSKAKYSSNVPVDYTLKKYVKKPPGSKPGFVIYTNHKTIYVNPE</sequence>
<dbReference type="GO" id="GO:0000049">
    <property type="term" value="F:tRNA binding"/>
    <property type="evidence" value="ECO:0007669"/>
    <property type="project" value="UniProtKB-UniRule"/>
</dbReference>
<feature type="domain" description="NFACT RNA-binding" evidence="6">
    <location>
        <begin position="462"/>
        <end position="551"/>
    </location>
</feature>
<reference evidence="7 8" key="1">
    <citation type="submission" date="2020-04" db="EMBL/GenBank/DDBJ databases">
        <title>Draft genome sequence of Caldanaerobacter sunterraneus. strain 1523vc isolated from Griffin hot spring, Kamchatka, Russia.</title>
        <authorList>
            <person name="Toshchakov S.V."/>
            <person name="Podosokorskaya O.A."/>
            <person name="Kublanov I.V."/>
            <person name="Korzhenkov A."/>
            <person name="Patrushev M.V."/>
        </authorList>
    </citation>
    <scope>NUCLEOTIDE SEQUENCE [LARGE SCALE GENOMIC DNA]</scope>
    <source>
        <strain evidence="7 8">1523vc</strain>
    </source>
</reference>
<feature type="coiled-coil region" evidence="5">
    <location>
        <begin position="389"/>
        <end position="439"/>
    </location>
</feature>
<dbReference type="InterPro" id="IPR043682">
    <property type="entry name" value="RqcH_bacterial"/>
</dbReference>
<keyword evidence="3 5" id="KW-0694">RNA-binding</keyword>
<dbReference type="AlphaFoldDB" id="A0A7Y2L6M9"/>
<comment type="function">
    <text evidence="5">Key component of the ribosome quality control system (RQC), a ribosome-associated complex that mediates the extraction of incompletely synthesized nascent chains from stalled ribosomes and their subsequent degradation. RqcH recruits Ala-charged tRNA, and with RqcP directs the elongation of stalled nascent chains on 50S ribosomal subunits, leading to non-templated C-terminal alanine extensions (Ala tail). The Ala tail promotes nascent chain degradation. May add between 1 and at least 8 Ala residues. Binds to stalled 50S ribosomal subunits.</text>
</comment>
<comment type="similarity">
    <text evidence="5">Belongs to the NEMF family.</text>
</comment>
<keyword evidence="4 5" id="KW-0648">Protein biosynthesis</keyword>
<evidence type="ECO:0000256" key="5">
    <source>
        <dbReference type="HAMAP-Rule" id="MF_00844"/>
    </source>
</evidence>
<dbReference type="PANTHER" id="PTHR15239:SF6">
    <property type="entry name" value="RIBOSOME QUALITY CONTROL COMPLEX SUBUNIT NEMF"/>
    <property type="match status" value="1"/>
</dbReference>
<gene>
    <name evidence="5" type="primary">rqcH</name>
    <name evidence="7" type="ORF">HKI81_03045</name>
</gene>
<evidence type="ECO:0000256" key="1">
    <source>
        <dbReference type="ARBA" id="ARBA00022555"/>
    </source>
</evidence>
<evidence type="ECO:0000313" key="7">
    <source>
        <dbReference type="EMBL" id="NNG66217.1"/>
    </source>
</evidence>